<dbReference type="InterPro" id="IPR001841">
    <property type="entry name" value="Znf_RING"/>
</dbReference>
<feature type="coiled-coil region" evidence="6">
    <location>
        <begin position="436"/>
        <end position="477"/>
    </location>
</feature>
<keyword evidence="1" id="KW-0479">Metal-binding</keyword>
<dbReference type="InterPro" id="IPR036864">
    <property type="entry name" value="Zn2-C6_fun-type_DNA-bd_sf"/>
</dbReference>
<feature type="compositionally biased region" description="Polar residues" evidence="7">
    <location>
        <begin position="1"/>
        <end position="16"/>
    </location>
</feature>
<reference evidence="10" key="1">
    <citation type="submission" date="2019-04" db="EMBL/GenBank/DDBJ databases">
        <authorList>
            <person name="Melise S."/>
            <person name="Noan J."/>
            <person name="Okalmin O."/>
        </authorList>
    </citation>
    <scope>NUCLEOTIDE SEQUENCE</scope>
    <source>
        <strain evidence="10">FN9</strain>
    </source>
</reference>
<evidence type="ECO:0000256" key="5">
    <source>
        <dbReference type="PROSITE-ProRule" id="PRU00175"/>
    </source>
</evidence>
<keyword evidence="6" id="KW-0175">Coiled coil</keyword>
<dbReference type="InterPro" id="IPR017907">
    <property type="entry name" value="Znf_RING_CS"/>
</dbReference>
<feature type="domain" description="RING-type" evidence="9">
    <location>
        <begin position="303"/>
        <end position="345"/>
    </location>
</feature>
<gene>
    <name evidence="10" type="ORF">FUG_LOCUS72750</name>
</gene>
<proteinExistence type="predicted"/>
<feature type="region of interest" description="Disordered" evidence="7">
    <location>
        <begin position="734"/>
        <end position="775"/>
    </location>
</feature>
<dbReference type="InterPro" id="IPR042448">
    <property type="entry name" value="CCNB1IP1"/>
</dbReference>
<keyword evidence="2 5" id="KW-0863">Zinc-finger</keyword>
<dbReference type="AlphaFoldDB" id="A0A4E9DMQ9"/>
<evidence type="ECO:0008006" key="11">
    <source>
        <dbReference type="Google" id="ProtNLM"/>
    </source>
</evidence>
<evidence type="ECO:0000256" key="3">
    <source>
        <dbReference type="ARBA" id="ARBA00022833"/>
    </source>
</evidence>
<dbReference type="SMART" id="SM00066">
    <property type="entry name" value="GAL4"/>
    <property type="match status" value="1"/>
</dbReference>
<feature type="domain" description="Zn(2)-C6 fungal-type" evidence="8">
    <location>
        <begin position="47"/>
        <end position="78"/>
    </location>
</feature>
<evidence type="ECO:0000259" key="9">
    <source>
        <dbReference type="PROSITE" id="PS50089"/>
    </source>
</evidence>
<accession>A0A4E9DMQ9</accession>
<dbReference type="PANTHER" id="PTHR14305:SF0">
    <property type="entry name" value="E3 UBIQUITIN-PROTEIN LIGASE CCNB1IP1"/>
    <property type="match status" value="1"/>
</dbReference>
<dbReference type="GO" id="GO:0000981">
    <property type="term" value="F:DNA-binding transcription factor activity, RNA polymerase II-specific"/>
    <property type="evidence" value="ECO:0007669"/>
    <property type="project" value="InterPro"/>
</dbReference>
<dbReference type="InterPro" id="IPR013083">
    <property type="entry name" value="Znf_RING/FYVE/PHD"/>
</dbReference>
<name>A0A4E9DMQ9_GIBZA</name>
<evidence type="ECO:0000256" key="7">
    <source>
        <dbReference type="SAM" id="MobiDB-lite"/>
    </source>
</evidence>
<evidence type="ECO:0000256" key="4">
    <source>
        <dbReference type="ARBA" id="ARBA00023242"/>
    </source>
</evidence>
<dbReference type="PROSITE" id="PS50048">
    <property type="entry name" value="ZN2_CY6_FUNGAL_2"/>
    <property type="match status" value="1"/>
</dbReference>
<feature type="region of interest" description="Disordered" evidence="7">
    <location>
        <begin position="1"/>
        <end position="38"/>
    </location>
</feature>
<organism evidence="10">
    <name type="scientific">Gibberella zeae</name>
    <name type="common">Wheat head blight fungus</name>
    <name type="synonym">Fusarium graminearum</name>
    <dbReference type="NCBI Taxonomy" id="5518"/>
    <lineage>
        <taxon>Eukaryota</taxon>
        <taxon>Fungi</taxon>
        <taxon>Dikarya</taxon>
        <taxon>Ascomycota</taxon>
        <taxon>Pezizomycotina</taxon>
        <taxon>Sordariomycetes</taxon>
        <taxon>Hypocreomycetidae</taxon>
        <taxon>Hypocreales</taxon>
        <taxon>Nectriaceae</taxon>
        <taxon>Fusarium</taxon>
    </lineage>
</organism>
<dbReference type="Gene3D" id="3.30.40.10">
    <property type="entry name" value="Zinc/RING finger domain, C3HC4 (zinc finger)"/>
    <property type="match status" value="1"/>
</dbReference>
<dbReference type="Pfam" id="PF14634">
    <property type="entry name" value="zf-RING_5"/>
    <property type="match status" value="1"/>
</dbReference>
<protein>
    <recommendedName>
        <fullName evidence="11">RING-type domain-containing protein</fullName>
    </recommendedName>
</protein>
<dbReference type="PANTHER" id="PTHR14305">
    <property type="entry name" value="E3 UBIQUITIN-PROTEIN LIGASE CCNB1IP1"/>
    <property type="match status" value="1"/>
</dbReference>
<evidence type="ECO:0000313" key="10">
    <source>
        <dbReference type="EMBL" id="VIO53153.1"/>
    </source>
</evidence>
<dbReference type="SUPFAM" id="SSF57850">
    <property type="entry name" value="RING/U-box"/>
    <property type="match status" value="1"/>
</dbReference>
<keyword evidence="4" id="KW-0539">Nucleus</keyword>
<dbReference type="GO" id="GO:0007131">
    <property type="term" value="P:reciprocal meiotic recombination"/>
    <property type="evidence" value="ECO:0007669"/>
    <property type="project" value="InterPro"/>
</dbReference>
<evidence type="ECO:0000256" key="2">
    <source>
        <dbReference type="ARBA" id="ARBA00022771"/>
    </source>
</evidence>
<sequence>MSPSSTKVASGGSFHTFQGIIPKKQPAASSNARPRVAGTRRITTPHACTECKRRKIRCDGKLPCGQCITSRAPKNCSYDKHRQRMIPSRKALDSLAQSLEECRSVLRRLYPNHDVSALRSLDKQELINLLAQSQCSLSDPLPSPPLESSFPKSGTPMMGSDSLLELQTSLEADLDSLIGELEFEVPGEQREASEEANYLAQQSWWDFGSRQWSSVSSVPPMMDGPSYGHDMMTPGQHSMYEDSRGMYGSLEMRYFSFIREIALFLHLQPFSLSVKVHHSTSKGINTCTALRMEHALTCNNLKCRRELSDRALVTTCSHIFCVECAQRLSITGQEAERRNTCPACESQLTKPDDAVITNLNPSEDYKTSVLSGLSPNVIMECAGRALSFWAYQTTQNICYQQHLYRTLTEKYSSLGIRLEKTVSDANTEIGGLHHKMSGLEAEQEGLRRKHEEISQAYKEKSRKVLQLQELYDKVKRRAELGQIQRAASDAVDHTLQVAQLEPGYGGNMTAQGNLENNHAPAFGQSHRVDVSGMNNGAVRNYHYMATEGNQWSRLGGSSHRDLSGVPVGGLRRPTMGGSTVHQGTGLPTLTGTSMTGFGRSRQSPNNFAPGFINRGGLAGVGLTSGIYECEVENIDMPRNSNDRSEPQTQLVLGAASSSPSSSLFGGKVSRAIVGPANKPASVFALIKNRISMQTRRKLGKMGLRKGSDLRARFKAGEATSEGQGRPVISAPFVAPQQHPLSNTNDPTYEDRQPSSQQPIQHSKLGHQRDSLGSHPVHIAPGNRYNGDDNQLCEAPGLSREEQEDLLKVVMDLELQIEKATIAANMYFHQAHGWAPQSPIPDDLDSLPQMLQGLYAVMTWMQQRIQVYEIMISKLRGYYE</sequence>
<dbReference type="SUPFAM" id="SSF57701">
    <property type="entry name" value="Zn2/Cys6 DNA-binding domain"/>
    <property type="match status" value="1"/>
</dbReference>
<evidence type="ECO:0000259" key="8">
    <source>
        <dbReference type="PROSITE" id="PS50048"/>
    </source>
</evidence>
<dbReference type="GO" id="GO:0000795">
    <property type="term" value="C:synaptonemal complex"/>
    <property type="evidence" value="ECO:0007669"/>
    <property type="project" value="InterPro"/>
</dbReference>
<evidence type="ECO:0000256" key="6">
    <source>
        <dbReference type="SAM" id="Coils"/>
    </source>
</evidence>
<dbReference type="CDD" id="cd00067">
    <property type="entry name" value="GAL4"/>
    <property type="match status" value="1"/>
</dbReference>
<dbReference type="GO" id="GO:0008270">
    <property type="term" value="F:zinc ion binding"/>
    <property type="evidence" value="ECO:0007669"/>
    <property type="project" value="UniProtKB-KW"/>
</dbReference>
<evidence type="ECO:0000256" key="1">
    <source>
        <dbReference type="ARBA" id="ARBA00022723"/>
    </source>
</evidence>
<dbReference type="PROSITE" id="PS00518">
    <property type="entry name" value="ZF_RING_1"/>
    <property type="match status" value="1"/>
</dbReference>
<dbReference type="EMBL" id="CAAKMV010000055">
    <property type="protein sequence ID" value="VIO53153.1"/>
    <property type="molecule type" value="Genomic_DNA"/>
</dbReference>
<dbReference type="Gene3D" id="4.10.240.10">
    <property type="entry name" value="Zn(2)-C6 fungal-type DNA-binding domain"/>
    <property type="match status" value="1"/>
</dbReference>
<dbReference type="InterPro" id="IPR001138">
    <property type="entry name" value="Zn2Cys6_DnaBD"/>
</dbReference>
<keyword evidence="3" id="KW-0862">Zinc</keyword>
<dbReference type="GO" id="GO:0061630">
    <property type="term" value="F:ubiquitin protein ligase activity"/>
    <property type="evidence" value="ECO:0007669"/>
    <property type="project" value="InterPro"/>
</dbReference>
<dbReference type="PROSITE" id="PS00463">
    <property type="entry name" value="ZN2_CY6_FUNGAL_1"/>
    <property type="match status" value="1"/>
</dbReference>
<dbReference type="Pfam" id="PF00172">
    <property type="entry name" value="Zn_clus"/>
    <property type="match status" value="1"/>
</dbReference>
<dbReference type="PROSITE" id="PS50089">
    <property type="entry name" value="ZF_RING_2"/>
    <property type="match status" value="1"/>
</dbReference>